<protein>
    <submittedName>
        <fullName evidence="2">Uncharacterized protein</fullName>
    </submittedName>
</protein>
<feature type="compositionally biased region" description="Acidic residues" evidence="1">
    <location>
        <begin position="45"/>
        <end position="57"/>
    </location>
</feature>
<dbReference type="AlphaFoldDB" id="A0A4Z2FFE2"/>
<keyword evidence="3" id="KW-1185">Reference proteome</keyword>
<reference evidence="2 3" key="1">
    <citation type="submission" date="2019-03" db="EMBL/GenBank/DDBJ databases">
        <title>First draft genome of Liparis tanakae, snailfish: a comprehensive survey of snailfish specific genes.</title>
        <authorList>
            <person name="Kim W."/>
            <person name="Song I."/>
            <person name="Jeong J.-H."/>
            <person name="Kim D."/>
            <person name="Kim S."/>
            <person name="Ryu S."/>
            <person name="Song J.Y."/>
            <person name="Lee S.K."/>
        </authorList>
    </citation>
    <scope>NUCLEOTIDE SEQUENCE [LARGE SCALE GENOMIC DNA]</scope>
    <source>
        <tissue evidence="2">Muscle</tissue>
    </source>
</reference>
<feature type="region of interest" description="Disordered" evidence="1">
    <location>
        <begin position="40"/>
        <end position="62"/>
    </location>
</feature>
<proteinExistence type="predicted"/>
<evidence type="ECO:0000313" key="2">
    <source>
        <dbReference type="EMBL" id="TNN39483.1"/>
    </source>
</evidence>
<dbReference type="EMBL" id="SRLO01001275">
    <property type="protein sequence ID" value="TNN39483.1"/>
    <property type="molecule type" value="Genomic_DNA"/>
</dbReference>
<evidence type="ECO:0000256" key="1">
    <source>
        <dbReference type="SAM" id="MobiDB-lite"/>
    </source>
</evidence>
<gene>
    <name evidence="2" type="ORF">EYF80_050342</name>
</gene>
<sequence>MNLYHEEHLSSFRSLAACCALIGCDQAGLRTAVGLQVQSSVRMDQEEEEEEEEEEEDSHSLGLLVRAEKVRYMTYTLMTPGCSRPDVGCTAGAKGEMASSDTTRHRPPLTPRKTLLRKQASGEPDSDSPGGTGTRAEGHDAALSPVCVPSVSELHQQPQLDQQEEEAAGRADAVCVDLKAVCVDLKVVCVDLEAVCVDLKAVCVVFKEELYLLDWRIFLPSRKISSSGMKKAPVQHATSTMNFSSQNLAEGHEYHKRAPVEITGGEMFPKDRAPPPHPLCTAALQPALLLMRTVKRANSRKKHAMPKHTLYTAE</sequence>
<comment type="caution">
    <text evidence="2">The sequence shown here is derived from an EMBL/GenBank/DDBJ whole genome shotgun (WGS) entry which is preliminary data.</text>
</comment>
<dbReference type="Proteomes" id="UP000314294">
    <property type="component" value="Unassembled WGS sequence"/>
</dbReference>
<evidence type="ECO:0000313" key="3">
    <source>
        <dbReference type="Proteomes" id="UP000314294"/>
    </source>
</evidence>
<organism evidence="2 3">
    <name type="scientific">Liparis tanakae</name>
    <name type="common">Tanaka's snailfish</name>
    <dbReference type="NCBI Taxonomy" id="230148"/>
    <lineage>
        <taxon>Eukaryota</taxon>
        <taxon>Metazoa</taxon>
        <taxon>Chordata</taxon>
        <taxon>Craniata</taxon>
        <taxon>Vertebrata</taxon>
        <taxon>Euteleostomi</taxon>
        <taxon>Actinopterygii</taxon>
        <taxon>Neopterygii</taxon>
        <taxon>Teleostei</taxon>
        <taxon>Neoteleostei</taxon>
        <taxon>Acanthomorphata</taxon>
        <taxon>Eupercaria</taxon>
        <taxon>Perciformes</taxon>
        <taxon>Cottioidei</taxon>
        <taxon>Cottales</taxon>
        <taxon>Liparidae</taxon>
        <taxon>Liparis</taxon>
    </lineage>
</organism>
<feature type="region of interest" description="Disordered" evidence="1">
    <location>
        <begin position="93"/>
        <end position="140"/>
    </location>
</feature>
<accession>A0A4Z2FFE2</accession>
<name>A0A4Z2FFE2_9TELE</name>